<dbReference type="Pfam" id="PF00224">
    <property type="entry name" value="PK"/>
    <property type="match status" value="1"/>
</dbReference>
<feature type="domain" description="Pyruvate kinase barrel" evidence="13">
    <location>
        <begin position="138"/>
        <end position="438"/>
    </location>
</feature>
<dbReference type="InterPro" id="IPR011037">
    <property type="entry name" value="Pyrv_Knase-like_insert_dom_sf"/>
</dbReference>
<keyword evidence="7 12" id="KW-0418">Kinase</keyword>
<dbReference type="InterPro" id="IPR015813">
    <property type="entry name" value="Pyrv/PenolPyrv_kinase-like_dom"/>
</dbReference>
<evidence type="ECO:0000256" key="5">
    <source>
        <dbReference type="ARBA" id="ARBA00022723"/>
    </source>
</evidence>
<evidence type="ECO:0000256" key="8">
    <source>
        <dbReference type="ARBA" id="ARBA00022840"/>
    </source>
</evidence>
<dbReference type="SUPFAM" id="SSF51621">
    <property type="entry name" value="Phosphoenolpyruvate/pyruvate domain"/>
    <property type="match status" value="1"/>
</dbReference>
<comment type="catalytic activity">
    <reaction evidence="12">
        <text>pyruvate + ATP = phosphoenolpyruvate + ADP + H(+)</text>
        <dbReference type="Rhea" id="RHEA:18157"/>
        <dbReference type="ChEBI" id="CHEBI:15361"/>
        <dbReference type="ChEBI" id="CHEBI:15378"/>
        <dbReference type="ChEBI" id="CHEBI:30616"/>
        <dbReference type="ChEBI" id="CHEBI:58702"/>
        <dbReference type="ChEBI" id="CHEBI:456216"/>
        <dbReference type="EC" id="2.7.1.40"/>
    </reaction>
</comment>
<keyword evidence="10 12" id="KW-0324">Glycolysis</keyword>
<dbReference type="InterPro" id="IPR001697">
    <property type="entry name" value="Pyr_Knase"/>
</dbReference>
<evidence type="ECO:0000256" key="1">
    <source>
        <dbReference type="ARBA" id="ARBA00004997"/>
    </source>
</evidence>
<dbReference type="RefSeq" id="WP_377062890.1">
    <property type="nucleotide sequence ID" value="NZ_JBHSJJ010000003.1"/>
</dbReference>
<dbReference type="PRINTS" id="PR01050">
    <property type="entry name" value="PYRUVTKNASE"/>
</dbReference>
<keyword evidence="15" id="KW-1185">Reference proteome</keyword>
<dbReference type="Gene3D" id="2.40.33.10">
    <property type="entry name" value="PK beta-barrel domain-like"/>
    <property type="match status" value="1"/>
</dbReference>
<accession>A0ABV9SYU7</accession>
<comment type="pathway">
    <text evidence="1 12">Carbohydrate degradation; glycolysis; pyruvate from D-glyceraldehyde 3-phosphate: step 5/5.</text>
</comment>
<evidence type="ECO:0000256" key="2">
    <source>
        <dbReference type="ARBA" id="ARBA00008663"/>
    </source>
</evidence>
<reference evidence="15" key="1">
    <citation type="journal article" date="2019" name="Int. J. Syst. Evol. Microbiol.">
        <title>The Global Catalogue of Microorganisms (GCM) 10K type strain sequencing project: providing services to taxonomists for standard genome sequencing and annotation.</title>
        <authorList>
            <consortium name="The Broad Institute Genomics Platform"/>
            <consortium name="The Broad Institute Genome Sequencing Center for Infectious Disease"/>
            <person name="Wu L."/>
            <person name="Ma J."/>
        </authorList>
    </citation>
    <scope>NUCLEOTIDE SEQUENCE [LARGE SCALE GENOMIC DNA]</scope>
    <source>
        <strain evidence="15">CGMCC 4.7466</strain>
    </source>
</reference>
<evidence type="ECO:0000256" key="11">
    <source>
        <dbReference type="ARBA" id="ARBA00023317"/>
    </source>
</evidence>
<evidence type="ECO:0000256" key="4">
    <source>
        <dbReference type="ARBA" id="ARBA00022679"/>
    </source>
</evidence>
<dbReference type="Gene3D" id="3.20.20.60">
    <property type="entry name" value="Phosphoenolpyruvate-binding domains"/>
    <property type="match status" value="1"/>
</dbReference>
<evidence type="ECO:0000313" key="14">
    <source>
        <dbReference type="EMBL" id="MFC4871433.1"/>
    </source>
</evidence>
<organism evidence="14 15">
    <name type="scientific">Negadavirga shengliensis</name>
    <dbReference type="NCBI Taxonomy" id="1389218"/>
    <lineage>
        <taxon>Bacteria</taxon>
        <taxon>Pseudomonadati</taxon>
        <taxon>Bacteroidota</taxon>
        <taxon>Cytophagia</taxon>
        <taxon>Cytophagales</taxon>
        <taxon>Cyclobacteriaceae</taxon>
        <taxon>Negadavirga</taxon>
    </lineage>
</organism>
<evidence type="ECO:0000313" key="15">
    <source>
        <dbReference type="Proteomes" id="UP001595818"/>
    </source>
</evidence>
<dbReference type="PANTHER" id="PTHR11817">
    <property type="entry name" value="PYRUVATE KINASE"/>
    <property type="match status" value="1"/>
</dbReference>
<dbReference type="Proteomes" id="UP001595818">
    <property type="component" value="Unassembled WGS sequence"/>
</dbReference>
<evidence type="ECO:0000256" key="7">
    <source>
        <dbReference type="ARBA" id="ARBA00022777"/>
    </source>
</evidence>
<dbReference type="EC" id="2.7.1.40" evidence="3 12"/>
<evidence type="ECO:0000256" key="10">
    <source>
        <dbReference type="ARBA" id="ARBA00023152"/>
    </source>
</evidence>
<dbReference type="EMBL" id="JBHSJJ010000003">
    <property type="protein sequence ID" value="MFC4871433.1"/>
    <property type="molecule type" value="Genomic_DNA"/>
</dbReference>
<protein>
    <recommendedName>
        <fullName evidence="3 12">Pyruvate kinase</fullName>
        <ecNumber evidence="3 12">2.7.1.40</ecNumber>
    </recommendedName>
</protein>
<comment type="caution">
    <text evidence="14">The sequence shown here is derived from an EMBL/GenBank/DDBJ whole genome shotgun (WGS) entry which is preliminary data.</text>
</comment>
<evidence type="ECO:0000256" key="12">
    <source>
        <dbReference type="RuleBase" id="RU000504"/>
    </source>
</evidence>
<sequence>MPTDLDIIKEQLSLLEGKMLSEEKRKSRLLRQVHEDQYQSAKNLIHYLVLRNEDRRDLQELLHVHGLSSLASSESHVHHQLQAIKQRLGFTYPKKEIAICSYVFGQMKMKEKSKLLFGSKTVTQIPSIMVTFDSGFASDRELIKSLLQNGMNVARINCAHDDETIWAEMIQNLKGACTETGLECKIYMDLAGPKIRTRLLGRGKRTGKAKIKEGQLIWFVDPGKEFNKREVVISPSEPDIINHLNVGDRVFIDDGIICGTVEKIKKNKAGIRIIRIYSKKQRIKAEKGINFPDTKLQIPSLTEFDKRCLPFICQHADLVGYSFVKTPADMVQLRSAIEGTAGKRPHIIIKIETLPSVENLPSLLLEGMKDAAFGVMIARGDLAVEIGFERMGEIQDEILWICEAAHIPVIWATQVLENLHKSGMATRSEITDAGHAAMAECIAINKGKHTIEVMNSLKDIIQRASSHRIKKRFTFRPLKIASRYFKYAD</sequence>
<dbReference type="InterPro" id="IPR015793">
    <property type="entry name" value="Pyrv_Knase_brl"/>
</dbReference>
<keyword evidence="11 14" id="KW-0670">Pyruvate</keyword>
<keyword evidence="5" id="KW-0479">Metal-binding</keyword>
<name>A0ABV9SYU7_9BACT</name>
<evidence type="ECO:0000256" key="6">
    <source>
        <dbReference type="ARBA" id="ARBA00022741"/>
    </source>
</evidence>
<keyword evidence="9 12" id="KW-0460">Magnesium</keyword>
<keyword evidence="8" id="KW-0067">ATP-binding</keyword>
<keyword evidence="4 12" id="KW-0808">Transferase</keyword>
<proteinExistence type="inferred from homology"/>
<evidence type="ECO:0000256" key="3">
    <source>
        <dbReference type="ARBA" id="ARBA00012142"/>
    </source>
</evidence>
<gene>
    <name evidence="14" type="ORF">ACFPFU_07030</name>
</gene>
<keyword evidence="6" id="KW-0547">Nucleotide-binding</keyword>
<dbReference type="GO" id="GO:0016301">
    <property type="term" value="F:kinase activity"/>
    <property type="evidence" value="ECO:0007669"/>
    <property type="project" value="UniProtKB-KW"/>
</dbReference>
<evidence type="ECO:0000259" key="13">
    <source>
        <dbReference type="Pfam" id="PF00224"/>
    </source>
</evidence>
<comment type="similarity">
    <text evidence="2 12">Belongs to the pyruvate kinase family.</text>
</comment>
<dbReference type="InterPro" id="IPR015806">
    <property type="entry name" value="Pyrv_Knase_insert_dom_sf"/>
</dbReference>
<dbReference type="SUPFAM" id="SSF50800">
    <property type="entry name" value="PK beta-barrel domain-like"/>
    <property type="match status" value="1"/>
</dbReference>
<dbReference type="InterPro" id="IPR040442">
    <property type="entry name" value="Pyrv_kinase-like_dom_sf"/>
</dbReference>
<evidence type="ECO:0000256" key="9">
    <source>
        <dbReference type="ARBA" id="ARBA00022842"/>
    </source>
</evidence>